<evidence type="ECO:0000313" key="10">
    <source>
        <dbReference type="EMBL" id="ETE58692.1"/>
    </source>
</evidence>
<sequence>MAAFLPDLSLAKRKTWRNPWRRNMDRHHYETFEKFGNNTFIIHLDNGRGFGKYSHDELSILVPLNQCCRIRKSTYLRLQLLAKEEYKLSQLMEESLLEDKIAPILYKLHLEAMDRRLRVVLQAVRDCIEKESYNKVVENDFASPRSTVTTER</sequence>
<evidence type="ECO:0000256" key="1">
    <source>
        <dbReference type="ARBA" id="ARBA00004555"/>
    </source>
</evidence>
<evidence type="ECO:0000256" key="4">
    <source>
        <dbReference type="ARBA" id="ARBA00023157"/>
    </source>
</evidence>
<evidence type="ECO:0000256" key="2">
    <source>
        <dbReference type="ARBA" id="ARBA00006557"/>
    </source>
</evidence>
<organism evidence="10 11">
    <name type="scientific">Ophiophagus hannah</name>
    <name type="common">King cobra</name>
    <name type="synonym">Naja hannah</name>
    <dbReference type="NCBI Taxonomy" id="8665"/>
    <lineage>
        <taxon>Eukaryota</taxon>
        <taxon>Metazoa</taxon>
        <taxon>Chordata</taxon>
        <taxon>Craniata</taxon>
        <taxon>Vertebrata</taxon>
        <taxon>Euteleostomi</taxon>
        <taxon>Lepidosauria</taxon>
        <taxon>Squamata</taxon>
        <taxon>Bifurcata</taxon>
        <taxon>Unidentata</taxon>
        <taxon>Episquamata</taxon>
        <taxon>Toxicofera</taxon>
        <taxon>Serpentes</taxon>
        <taxon>Colubroidea</taxon>
        <taxon>Elapidae</taxon>
        <taxon>Elapinae</taxon>
        <taxon>Ophiophagus</taxon>
    </lineage>
</organism>
<feature type="active site" evidence="6">
    <location>
        <position position="25"/>
    </location>
</feature>
<dbReference type="GO" id="GO:0005524">
    <property type="term" value="F:ATP binding"/>
    <property type="evidence" value="ECO:0007669"/>
    <property type="project" value="UniProtKB-KW"/>
</dbReference>
<keyword evidence="4" id="KW-1015">Disulfide bond</keyword>
<protein>
    <submittedName>
        <fullName evidence="10">Dentin matrix protein 4</fullName>
    </submittedName>
</protein>
<keyword evidence="8" id="KW-0479">Metal-binding</keyword>
<evidence type="ECO:0000313" key="11">
    <source>
        <dbReference type="Proteomes" id="UP000018936"/>
    </source>
</evidence>
<evidence type="ECO:0000256" key="7">
    <source>
        <dbReference type="PIRSR" id="PIRSR624869-2"/>
    </source>
</evidence>
<comment type="caution">
    <text evidence="10">The sequence shown here is derived from an EMBL/GenBank/DDBJ whole genome shotgun (WGS) entry which is preliminary data.</text>
</comment>
<feature type="non-terminal residue" evidence="10">
    <location>
        <position position="152"/>
    </location>
</feature>
<evidence type="ECO:0000256" key="3">
    <source>
        <dbReference type="ARBA" id="ARBA00023034"/>
    </source>
</evidence>
<feature type="binding site" evidence="7">
    <location>
        <position position="30"/>
    </location>
    <ligand>
        <name>ATP</name>
        <dbReference type="ChEBI" id="CHEBI:30616"/>
    </ligand>
</feature>
<accession>V8NAV2</accession>
<keyword evidence="7" id="KW-0547">Nucleotide-binding</keyword>
<keyword evidence="3" id="KW-0333">Golgi apparatus</keyword>
<dbReference type="InterPro" id="IPR024869">
    <property type="entry name" value="FAM20"/>
</dbReference>
<dbReference type="GO" id="GO:0004674">
    <property type="term" value="F:protein serine/threonine kinase activity"/>
    <property type="evidence" value="ECO:0007669"/>
    <property type="project" value="TreeGrafter"/>
</dbReference>
<evidence type="ECO:0000259" key="9">
    <source>
        <dbReference type="Pfam" id="PF06702"/>
    </source>
</evidence>
<dbReference type="GO" id="GO:0070166">
    <property type="term" value="P:enamel mineralization"/>
    <property type="evidence" value="ECO:0007669"/>
    <property type="project" value="TreeGrafter"/>
</dbReference>
<feature type="binding site" evidence="8">
    <location>
        <position position="45"/>
    </location>
    <ligand>
        <name>Mn(2+)</name>
        <dbReference type="ChEBI" id="CHEBI:29035"/>
    </ligand>
</feature>
<keyword evidence="11" id="KW-1185">Reference proteome</keyword>
<dbReference type="OrthoDB" id="8583677at2759"/>
<comment type="cofactor">
    <cofactor evidence="8">
        <name>Mn(2+)</name>
        <dbReference type="ChEBI" id="CHEBI:29035"/>
    </cofactor>
</comment>
<reference evidence="10 11" key="1">
    <citation type="journal article" date="2013" name="Proc. Natl. Acad. Sci. U.S.A.">
        <title>The king cobra genome reveals dynamic gene evolution and adaptation in the snake venom system.</title>
        <authorList>
            <person name="Vonk F.J."/>
            <person name="Casewell N.R."/>
            <person name="Henkel C.V."/>
            <person name="Heimberg A.M."/>
            <person name="Jansen H.J."/>
            <person name="McCleary R.J."/>
            <person name="Kerkkamp H.M."/>
            <person name="Vos R.A."/>
            <person name="Guerreiro I."/>
            <person name="Calvete J.J."/>
            <person name="Wuster W."/>
            <person name="Woods A.E."/>
            <person name="Logan J.M."/>
            <person name="Harrison R.A."/>
            <person name="Castoe T.A."/>
            <person name="de Koning A.P."/>
            <person name="Pollock D.D."/>
            <person name="Yandell M."/>
            <person name="Calderon D."/>
            <person name="Renjifo C."/>
            <person name="Currier R.B."/>
            <person name="Salgado D."/>
            <person name="Pla D."/>
            <person name="Sanz L."/>
            <person name="Hyder A.S."/>
            <person name="Ribeiro J.M."/>
            <person name="Arntzen J.W."/>
            <person name="van den Thillart G.E."/>
            <person name="Boetzer M."/>
            <person name="Pirovano W."/>
            <person name="Dirks R.P."/>
            <person name="Spaink H.P."/>
            <person name="Duboule D."/>
            <person name="McGlinn E."/>
            <person name="Kini R.M."/>
            <person name="Richardson M.K."/>
        </authorList>
    </citation>
    <scope>NUCLEOTIDE SEQUENCE</scope>
    <source>
        <tissue evidence="10">Blood</tissue>
    </source>
</reference>
<keyword evidence="7" id="KW-0067">ATP-binding</keyword>
<dbReference type="InterPro" id="IPR009581">
    <property type="entry name" value="FAM20_C"/>
</dbReference>
<comment type="subcellular location">
    <subcellularLocation>
        <location evidence="1">Golgi apparatus</location>
    </subcellularLocation>
</comment>
<dbReference type="EMBL" id="AZIM01006414">
    <property type="protein sequence ID" value="ETE58692.1"/>
    <property type="molecule type" value="Genomic_DNA"/>
</dbReference>
<feature type="domain" description="FAM20 C-terminal" evidence="9">
    <location>
        <begin position="23"/>
        <end position="137"/>
    </location>
</feature>
<dbReference type="PANTHER" id="PTHR12450">
    <property type="entry name" value="DENTIN MATRIX PROTEIN 4 PROTEIN FAM20"/>
    <property type="match status" value="1"/>
</dbReference>
<feature type="binding site" evidence="7">
    <location>
        <position position="45"/>
    </location>
    <ligand>
        <name>ATP</name>
        <dbReference type="ChEBI" id="CHEBI:30616"/>
    </ligand>
</feature>
<evidence type="ECO:0000256" key="8">
    <source>
        <dbReference type="PIRSR" id="PIRSR624869-3"/>
    </source>
</evidence>
<keyword evidence="5" id="KW-0325">Glycoprotein</keyword>
<keyword evidence="8" id="KW-0464">Manganese</keyword>
<dbReference type="Proteomes" id="UP000018936">
    <property type="component" value="Unassembled WGS sequence"/>
</dbReference>
<dbReference type="GO" id="GO:0046872">
    <property type="term" value="F:metal ion binding"/>
    <property type="evidence" value="ECO:0007669"/>
    <property type="project" value="UniProtKB-KW"/>
</dbReference>
<comment type="similarity">
    <text evidence="2">Belongs to the FAM20 family.</text>
</comment>
<dbReference type="Pfam" id="PF06702">
    <property type="entry name" value="Fam20C"/>
    <property type="match status" value="1"/>
</dbReference>
<dbReference type="AlphaFoldDB" id="V8NAV2"/>
<gene>
    <name evidence="10" type="primary">Fam20c</name>
    <name evidence="10" type="ORF">L345_15587</name>
</gene>
<evidence type="ECO:0000256" key="6">
    <source>
        <dbReference type="PIRSR" id="PIRSR624869-1"/>
    </source>
</evidence>
<proteinExistence type="inferred from homology"/>
<dbReference type="GO" id="GO:0005794">
    <property type="term" value="C:Golgi apparatus"/>
    <property type="evidence" value="ECO:0007669"/>
    <property type="project" value="UniProtKB-SubCell"/>
</dbReference>
<dbReference type="PANTHER" id="PTHR12450:SF11">
    <property type="entry name" value="EXTRACELLULAR SERINE_THREONINE PROTEIN KINASE FAM20C"/>
    <property type="match status" value="1"/>
</dbReference>
<evidence type="ECO:0000256" key="5">
    <source>
        <dbReference type="ARBA" id="ARBA00023180"/>
    </source>
</evidence>
<name>V8NAV2_OPHHA</name>